<evidence type="ECO:0000259" key="3">
    <source>
        <dbReference type="Pfam" id="PF25954"/>
    </source>
</evidence>
<evidence type="ECO:0000313" key="5">
    <source>
        <dbReference type="Proteomes" id="UP001596091"/>
    </source>
</evidence>
<dbReference type="PANTHER" id="PTHR30097:SF4">
    <property type="entry name" value="SLR6042 PROTEIN"/>
    <property type="match status" value="1"/>
</dbReference>
<dbReference type="NCBIfam" id="TIGR01730">
    <property type="entry name" value="RND_mfp"/>
    <property type="match status" value="1"/>
</dbReference>
<sequence length="385" mass="41321">MTLSRFAVASRYWPLSLLLAATVITSCKKEASGDGAPPPANVVHVPDMNLVSVDPQKLNLFPLQAAEKIETASQLTVTGSVNPDISRTIPVISLANGRVVDIKVRLDDYVKKGQLVMKVQSPDVSSAFDAYLKAVNDEQLANKAYVRAKDLLDHGAISQAMYEQAEDSEKDAKADLTAAEEQLKVLGVDKDHPSSVVNVYAPVSGVIIQQNTTQAGAAGVNLSGSSTSFVIADLSEVWILCDVFENDLSKVHLGENAQIHINAYPDKVLTGRISDIGPVLDPTMRTAKVRIQVPNPGILKVGMFVTATFASKQAAEHTVVPATAVLHLHDRDWVFIPTSENNQFKRTEVHAGSMLPGDKQEILSGIQPGDKVVANALSLESTVSQ</sequence>
<dbReference type="Pfam" id="PF25954">
    <property type="entry name" value="Beta-barrel_RND_2"/>
    <property type="match status" value="1"/>
</dbReference>
<dbReference type="InterPro" id="IPR051909">
    <property type="entry name" value="MFP_Cation_Efflux"/>
</dbReference>
<gene>
    <name evidence="4" type="ORF">ACFPT7_13390</name>
</gene>
<feature type="domain" description="CusB-like beta-barrel" evidence="3">
    <location>
        <begin position="236"/>
        <end position="312"/>
    </location>
</feature>
<evidence type="ECO:0000256" key="1">
    <source>
        <dbReference type="ARBA" id="ARBA00009477"/>
    </source>
</evidence>
<keyword evidence="5" id="KW-1185">Reference proteome</keyword>
<evidence type="ECO:0000256" key="2">
    <source>
        <dbReference type="ARBA" id="ARBA00022448"/>
    </source>
</evidence>
<dbReference type="PROSITE" id="PS51257">
    <property type="entry name" value="PROKAR_LIPOPROTEIN"/>
    <property type="match status" value="1"/>
</dbReference>
<comment type="caution">
    <text evidence="4">The sequence shown here is derived from an EMBL/GenBank/DDBJ whole genome shotgun (WGS) entry which is preliminary data.</text>
</comment>
<protein>
    <submittedName>
        <fullName evidence="4">Efflux RND transporter periplasmic adaptor subunit</fullName>
    </submittedName>
</protein>
<dbReference type="SUPFAM" id="SSF111369">
    <property type="entry name" value="HlyD-like secretion proteins"/>
    <property type="match status" value="1"/>
</dbReference>
<keyword evidence="2" id="KW-0813">Transport</keyword>
<organism evidence="4 5">
    <name type="scientific">Acidicapsa dinghuensis</name>
    <dbReference type="NCBI Taxonomy" id="2218256"/>
    <lineage>
        <taxon>Bacteria</taxon>
        <taxon>Pseudomonadati</taxon>
        <taxon>Acidobacteriota</taxon>
        <taxon>Terriglobia</taxon>
        <taxon>Terriglobales</taxon>
        <taxon>Acidobacteriaceae</taxon>
        <taxon>Acidicapsa</taxon>
    </lineage>
</organism>
<dbReference type="InterPro" id="IPR058792">
    <property type="entry name" value="Beta-barrel_RND_2"/>
</dbReference>
<dbReference type="Gene3D" id="2.40.420.20">
    <property type="match status" value="1"/>
</dbReference>
<dbReference type="PANTHER" id="PTHR30097">
    <property type="entry name" value="CATION EFFLUX SYSTEM PROTEIN CUSB"/>
    <property type="match status" value="1"/>
</dbReference>
<proteinExistence type="inferred from homology"/>
<dbReference type="RefSeq" id="WP_263341460.1">
    <property type="nucleotide sequence ID" value="NZ_JAGSYH010000007.1"/>
</dbReference>
<dbReference type="Gene3D" id="1.10.287.470">
    <property type="entry name" value="Helix hairpin bin"/>
    <property type="match status" value="1"/>
</dbReference>
<dbReference type="Gene3D" id="2.40.30.170">
    <property type="match status" value="1"/>
</dbReference>
<reference evidence="5" key="1">
    <citation type="journal article" date="2019" name="Int. J. Syst. Evol. Microbiol.">
        <title>The Global Catalogue of Microorganisms (GCM) 10K type strain sequencing project: providing services to taxonomists for standard genome sequencing and annotation.</title>
        <authorList>
            <consortium name="The Broad Institute Genomics Platform"/>
            <consortium name="The Broad Institute Genome Sequencing Center for Infectious Disease"/>
            <person name="Wu L."/>
            <person name="Ma J."/>
        </authorList>
    </citation>
    <scope>NUCLEOTIDE SEQUENCE [LARGE SCALE GENOMIC DNA]</scope>
    <source>
        <strain evidence="5">JCM 4087</strain>
    </source>
</reference>
<dbReference type="EMBL" id="JBHSPH010000004">
    <property type="protein sequence ID" value="MFC5863292.1"/>
    <property type="molecule type" value="Genomic_DNA"/>
</dbReference>
<accession>A0ABW1EJ48</accession>
<name>A0ABW1EJ48_9BACT</name>
<comment type="similarity">
    <text evidence="1">Belongs to the membrane fusion protein (MFP) (TC 8.A.1) family.</text>
</comment>
<dbReference type="InterPro" id="IPR006143">
    <property type="entry name" value="RND_pump_MFP"/>
</dbReference>
<evidence type="ECO:0000313" key="4">
    <source>
        <dbReference type="EMBL" id="MFC5863292.1"/>
    </source>
</evidence>
<dbReference type="Proteomes" id="UP001596091">
    <property type="component" value="Unassembled WGS sequence"/>
</dbReference>